<gene>
    <name evidence="1" type="ORF">BELL_0133g00140</name>
</gene>
<dbReference type="Proteomes" id="UP000297229">
    <property type="component" value="Unassembled WGS sequence"/>
</dbReference>
<comment type="caution">
    <text evidence="1">The sequence shown here is derived from an EMBL/GenBank/DDBJ whole genome shotgun (WGS) entry which is preliminary data.</text>
</comment>
<dbReference type="EMBL" id="PQXM01000132">
    <property type="protein sequence ID" value="TGO76870.1"/>
    <property type="molecule type" value="Genomic_DNA"/>
</dbReference>
<accession>A0A4Z1JYU0</accession>
<keyword evidence="2" id="KW-1185">Reference proteome</keyword>
<sequence>MFTLKAFENWAVGEKDDKGEIITQQRINTAHKMLVGLHPKDIDMITRKMVMGFFNLKPLEFEKKYFPILYAASMEVERLENIPKSTVKKKLFNKTHLDTELLEYRLACLKKPREDIALALYKRNRISAESYANFCLEFFDTSVDKPVVPAKQVTTSNQLAAPKQDLVRLP</sequence>
<reference evidence="1 2" key="1">
    <citation type="submission" date="2017-12" db="EMBL/GenBank/DDBJ databases">
        <title>Comparative genomics of Botrytis spp.</title>
        <authorList>
            <person name="Valero-Jimenez C.A."/>
            <person name="Tapia P."/>
            <person name="Veloso J."/>
            <person name="Silva-Moreno E."/>
            <person name="Staats M."/>
            <person name="Valdes J.H."/>
            <person name="Van Kan J.A.L."/>
        </authorList>
    </citation>
    <scope>NUCLEOTIDE SEQUENCE [LARGE SCALE GENOMIC DNA]</scope>
    <source>
        <strain evidence="1 2">Be9601</strain>
    </source>
</reference>
<protein>
    <submittedName>
        <fullName evidence="1">Uncharacterized protein</fullName>
    </submittedName>
</protein>
<dbReference type="AlphaFoldDB" id="A0A4Z1JYU0"/>
<dbReference type="STRING" id="278938.A0A4Z1JYU0"/>
<evidence type="ECO:0000313" key="2">
    <source>
        <dbReference type="Proteomes" id="UP000297229"/>
    </source>
</evidence>
<name>A0A4Z1JYU0_9HELO</name>
<evidence type="ECO:0000313" key="1">
    <source>
        <dbReference type="EMBL" id="TGO76870.1"/>
    </source>
</evidence>
<proteinExistence type="predicted"/>
<organism evidence="1 2">
    <name type="scientific">Botrytis elliptica</name>
    <dbReference type="NCBI Taxonomy" id="278938"/>
    <lineage>
        <taxon>Eukaryota</taxon>
        <taxon>Fungi</taxon>
        <taxon>Dikarya</taxon>
        <taxon>Ascomycota</taxon>
        <taxon>Pezizomycotina</taxon>
        <taxon>Leotiomycetes</taxon>
        <taxon>Helotiales</taxon>
        <taxon>Sclerotiniaceae</taxon>
        <taxon>Botrytis</taxon>
    </lineage>
</organism>